<dbReference type="Proteomes" id="UP001153334">
    <property type="component" value="Unassembled WGS sequence"/>
</dbReference>
<organism evidence="1 2">
    <name type="scientific">Nemania bipapillata</name>
    <dbReference type="NCBI Taxonomy" id="110536"/>
    <lineage>
        <taxon>Eukaryota</taxon>
        <taxon>Fungi</taxon>
        <taxon>Dikarya</taxon>
        <taxon>Ascomycota</taxon>
        <taxon>Pezizomycotina</taxon>
        <taxon>Sordariomycetes</taxon>
        <taxon>Xylariomycetidae</taxon>
        <taxon>Xylariales</taxon>
        <taxon>Xylariaceae</taxon>
        <taxon>Nemania</taxon>
    </lineage>
</organism>
<gene>
    <name evidence="1" type="ORF">ONZ43_g7846</name>
</gene>
<proteinExistence type="predicted"/>
<evidence type="ECO:0000313" key="2">
    <source>
        <dbReference type="Proteomes" id="UP001153334"/>
    </source>
</evidence>
<dbReference type="EMBL" id="JAPESX010003726">
    <property type="protein sequence ID" value="KAJ8104446.1"/>
    <property type="molecule type" value="Genomic_DNA"/>
</dbReference>
<evidence type="ECO:0000313" key="1">
    <source>
        <dbReference type="EMBL" id="KAJ8104446.1"/>
    </source>
</evidence>
<keyword evidence="2" id="KW-1185">Reference proteome</keyword>
<comment type="caution">
    <text evidence="1">The sequence shown here is derived from an EMBL/GenBank/DDBJ whole genome shotgun (WGS) entry which is preliminary data.</text>
</comment>
<reference evidence="1" key="1">
    <citation type="submission" date="2022-11" db="EMBL/GenBank/DDBJ databases">
        <title>Genome Sequence of Nemania bipapillata.</title>
        <authorList>
            <person name="Buettner E."/>
        </authorList>
    </citation>
    <scope>NUCLEOTIDE SEQUENCE</scope>
    <source>
        <strain evidence="1">CP14</strain>
    </source>
</reference>
<sequence>MALFSPSSSSSKKTESAAAQGKGKGEGEGGNGAPRTADVFEILWVKMTGRVVDGSCVALPLDQVPFLDAARLRSLALTLHLPKASLLGAGVSLTATACFQDAADLTAGVKKNPLRSYARTLCLHGLHVPTLVGVNPNERAAKQMVVVDVEIDRFDVYEDIHTELEGAVVKILELSSFETLEALGTHIANKILDEFRIGDSPQPMRERGWQIKVCLEKPIAVPFADCPSVEVRVNS</sequence>
<protein>
    <submittedName>
        <fullName evidence="1">Uncharacterized protein</fullName>
    </submittedName>
</protein>
<accession>A0ACC2HPI4</accession>
<name>A0ACC2HPI4_9PEZI</name>